<protein>
    <submittedName>
        <fullName evidence="3">Tripartite tricarboxylate transporter permease</fullName>
    </submittedName>
</protein>
<feature type="domain" description="DUF112" evidence="2">
    <location>
        <begin position="21"/>
        <end position="438"/>
    </location>
</feature>
<dbReference type="Pfam" id="PF01970">
    <property type="entry name" value="TctA"/>
    <property type="match status" value="1"/>
</dbReference>
<dbReference type="InterPro" id="IPR002823">
    <property type="entry name" value="DUF112_TM"/>
</dbReference>
<accession>A0A974SK57</accession>
<keyword evidence="4" id="KW-1185">Reference proteome</keyword>
<feature type="transmembrane region" description="Helical" evidence="1">
    <location>
        <begin position="386"/>
        <end position="405"/>
    </location>
</feature>
<keyword evidence="1" id="KW-0812">Transmembrane</keyword>
<reference evidence="3 4" key="1">
    <citation type="submission" date="2020-10" db="EMBL/GenBank/DDBJ databases">
        <title>Degradation of 1,4-Dioxane by Xanthobacter sp. YN2, via a Novel Group-2 Soluble Di-Iron Monooxygenase.</title>
        <authorList>
            <person name="Ma F."/>
            <person name="Wang Y."/>
            <person name="Yang J."/>
            <person name="Guo H."/>
            <person name="Su D."/>
            <person name="Yu L."/>
        </authorList>
    </citation>
    <scope>NUCLEOTIDE SEQUENCE [LARGE SCALE GENOMIC DNA]</scope>
    <source>
        <strain evidence="3 4">YN2</strain>
    </source>
</reference>
<dbReference type="KEGG" id="xdi:EZH22_09350"/>
<feature type="transmembrane region" description="Helical" evidence="1">
    <location>
        <begin position="108"/>
        <end position="132"/>
    </location>
</feature>
<evidence type="ECO:0000313" key="4">
    <source>
        <dbReference type="Proteomes" id="UP000596427"/>
    </source>
</evidence>
<keyword evidence="1" id="KW-1133">Transmembrane helix</keyword>
<name>A0A974SK57_9HYPH</name>
<feature type="transmembrane region" description="Helical" evidence="1">
    <location>
        <begin position="42"/>
        <end position="64"/>
    </location>
</feature>
<dbReference type="RefSeq" id="WP_203195378.1">
    <property type="nucleotide sequence ID" value="NZ_CP063362.1"/>
</dbReference>
<feature type="transmembrane region" description="Helical" evidence="1">
    <location>
        <begin position="354"/>
        <end position="374"/>
    </location>
</feature>
<feature type="transmembrane region" description="Helical" evidence="1">
    <location>
        <begin position="470"/>
        <end position="489"/>
    </location>
</feature>
<gene>
    <name evidence="3" type="ORF">EZH22_09350</name>
</gene>
<evidence type="ECO:0000259" key="2">
    <source>
        <dbReference type="Pfam" id="PF01970"/>
    </source>
</evidence>
<feature type="transmembrane region" description="Helical" evidence="1">
    <location>
        <begin position="321"/>
        <end position="342"/>
    </location>
</feature>
<evidence type="ECO:0000313" key="3">
    <source>
        <dbReference type="EMBL" id="QRG08470.1"/>
    </source>
</evidence>
<evidence type="ECO:0000256" key="1">
    <source>
        <dbReference type="SAM" id="Phobius"/>
    </source>
</evidence>
<dbReference type="PANTHER" id="PTHR35342">
    <property type="entry name" value="TRICARBOXYLIC TRANSPORT PROTEIN"/>
    <property type="match status" value="1"/>
</dbReference>
<keyword evidence="1" id="KW-0472">Membrane</keyword>
<dbReference type="PANTHER" id="PTHR35342:SF5">
    <property type="entry name" value="TRICARBOXYLIC TRANSPORT PROTEIN"/>
    <property type="match status" value="1"/>
</dbReference>
<sequence>MELFDNLALGFSVALSLQNVLYCFVGVLLGTLIGVLPGLGPIATIAMLLPITFGLPPVSALIMLSGIYYGAQYGGSTTAILINLPGESSSVVTAIDGHQMARKGRAGAALATAALGSFFAGTVATFLLAVFAPPLAELALKFGPPEYFSLMVLGLVASVTLASGSVVKAIAMIVLGLMLGLSGQDIYTGTPRFTFDLPELSDGFDFVALAMGMFGISEIIRNLEDEHTRSLVAAKVKSLMLTKDEFKRIIWPVLRGTTLGSFLGILPGGGAMLSSFASYSIEKKMSKHPQEFGRGAIEGVAGPESANNAGAQTSFIPMLTLGIPSNPVMALMIGALIIQGITPGPNVVTEKPDLFWGVIASMWIGNFMLVLLNLPLIGLWVKLLTVPYHVMFPAIIAFCCIGVYSVNNNTFDVYSMALFGLLGYALVKLDCEPAPLLLGFVIGPMLEEYLRRAMLISRGDPLVFVTRPISAVLLALALAALVVVLLPSVQKTREEAFKE</sequence>
<dbReference type="EMBL" id="CP063362">
    <property type="protein sequence ID" value="QRG08470.1"/>
    <property type="molecule type" value="Genomic_DNA"/>
</dbReference>
<organism evidence="3 4">
    <name type="scientific">Xanthobacter dioxanivorans</name>
    <dbReference type="NCBI Taxonomy" id="2528964"/>
    <lineage>
        <taxon>Bacteria</taxon>
        <taxon>Pseudomonadati</taxon>
        <taxon>Pseudomonadota</taxon>
        <taxon>Alphaproteobacteria</taxon>
        <taxon>Hyphomicrobiales</taxon>
        <taxon>Xanthobacteraceae</taxon>
        <taxon>Xanthobacter</taxon>
    </lineage>
</organism>
<dbReference type="AlphaFoldDB" id="A0A974SK57"/>
<feature type="transmembrane region" description="Helical" evidence="1">
    <location>
        <begin position="152"/>
        <end position="182"/>
    </location>
</feature>
<feature type="transmembrane region" description="Helical" evidence="1">
    <location>
        <begin position="261"/>
        <end position="281"/>
    </location>
</feature>
<feature type="transmembrane region" description="Helical" evidence="1">
    <location>
        <begin position="7"/>
        <end position="36"/>
    </location>
</feature>
<dbReference type="Proteomes" id="UP000596427">
    <property type="component" value="Chromosome"/>
</dbReference>
<proteinExistence type="predicted"/>